<comment type="caution">
    <text evidence="2">The sequence shown here is derived from an EMBL/GenBank/DDBJ whole genome shotgun (WGS) entry which is preliminary data.</text>
</comment>
<evidence type="ECO:0000313" key="3">
    <source>
        <dbReference type="Proteomes" id="UP001066276"/>
    </source>
</evidence>
<organism evidence="2 3">
    <name type="scientific">Pleurodeles waltl</name>
    <name type="common">Iberian ribbed newt</name>
    <dbReference type="NCBI Taxonomy" id="8319"/>
    <lineage>
        <taxon>Eukaryota</taxon>
        <taxon>Metazoa</taxon>
        <taxon>Chordata</taxon>
        <taxon>Craniata</taxon>
        <taxon>Vertebrata</taxon>
        <taxon>Euteleostomi</taxon>
        <taxon>Amphibia</taxon>
        <taxon>Batrachia</taxon>
        <taxon>Caudata</taxon>
        <taxon>Salamandroidea</taxon>
        <taxon>Salamandridae</taxon>
        <taxon>Pleurodelinae</taxon>
        <taxon>Pleurodeles</taxon>
    </lineage>
</organism>
<dbReference type="AlphaFoldDB" id="A0AAV7NE37"/>
<feature type="compositionally biased region" description="Basic and acidic residues" evidence="1">
    <location>
        <begin position="15"/>
        <end position="28"/>
    </location>
</feature>
<reference evidence="2" key="1">
    <citation type="journal article" date="2022" name="bioRxiv">
        <title>Sequencing and chromosome-scale assembly of the giantPleurodeles waltlgenome.</title>
        <authorList>
            <person name="Brown T."/>
            <person name="Elewa A."/>
            <person name="Iarovenko S."/>
            <person name="Subramanian E."/>
            <person name="Araus A.J."/>
            <person name="Petzold A."/>
            <person name="Susuki M."/>
            <person name="Suzuki K.-i.T."/>
            <person name="Hayashi T."/>
            <person name="Toyoda A."/>
            <person name="Oliveira C."/>
            <person name="Osipova E."/>
            <person name="Leigh N.D."/>
            <person name="Simon A."/>
            <person name="Yun M.H."/>
        </authorList>
    </citation>
    <scope>NUCLEOTIDE SEQUENCE</scope>
    <source>
        <strain evidence="2">20211129_DDA</strain>
        <tissue evidence="2">Liver</tissue>
    </source>
</reference>
<gene>
    <name evidence="2" type="ORF">NDU88_001395</name>
</gene>
<feature type="region of interest" description="Disordered" evidence="1">
    <location>
        <begin position="1"/>
        <end position="86"/>
    </location>
</feature>
<feature type="compositionally biased region" description="Basic residues" evidence="1">
    <location>
        <begin position="71"/>
        <end position="86"/>
    </location>
</feature>
<keyword evidence="3" id="KW-1185">Reference proteome</keyword>
<dbReference type="EMBL" id="JANPWB010000012">
    <property type="protein sequence ID" value="KAJ1113140.1"/>
    <property type="molecule type" value="Genomic_DNA"/>
</dbReference>
<name>A0AAV7NE37_PLEWA</name>
<sequence length="86" mass="9605">MTAQPGAGARRRGPQLHEQRSASKERAATHHHRCLARKRDQEAQEFYMPGPGQPTPSQLGRKALVGAPAGPRRKRPQKGLRRCYRG</sequence>
<proteinExistence type="predicted"/>
<accession>A0AAV7NE37</accession>
<evidence type="ECO:0000313" key="2">
    <source>
        <dbReference type="EMBL" id="KAJ1113140.1"/>
    </source>
</evidence>
<evidence type="ECO:0000256" key="1">
    <source>
        <dbReference type="SAM" id="MobiDB-lite"/>
    </source>
</evidence>
<dbReference type="Proteomes" id="UP001066276">
    <property type="component" value="Chromosome 8"/>
</dbReference>
<protein>
    <submittedName>
        <fullName evidence="2">Uncharacterized protein</fullName>
    </submittedName>
</protein>